<keyword evidence="2" id="KW-0418">Kinase</keyword>
<dbReference type="PANTHER" id="PTHR18964">
    <property type="entry name" value="ROK (REPRESSOR, ORF, KINASE) FAMILY"/>
    <property type="match status" value="1"/>
</dbReference>
<evidence type="ECO:0000256" key="1">
    <source>
        <dbReference type="ARBA" id="ARBA00006479"/>
    </source>
</evidence>
<dbReference type="RefSeq" id="WP_286345662.1">
    <property type="nucleotide sequence ID" value="NZ_AP027732.1"/>
</dbReference>
<reference evidence="3" key="1">
    <citation type="journal article" date="2019" name="Int. J. Syst. Evol. Microbiol.">
        <title>The Global Catalogue of Microorganisms (GCM) 10K type strain sequencing project: providing services to taxonomists for standard genome sequencing and annotation.</title>
        <authorList>
            <consortium name="The Broad Institute Genomics Platform"/>
            <consortium name="The Broad Institute Genome Sequencing Center for Infectious Disease"/>
            <person name="Wu L."/>
            <person name="Ma J."/>
        </authorList>
    </citation>
    <scope>NUCLEOTIDE SEQUENCE [LARGE SCALE GENOMIC DNA]</scope>
    <source>
        <strain evidence="3">NBRC 108728</strain>
    </source>
</reference>
<gene>
    <name evidence="2" type="ORF">GCM10025867_09660</name>
</gene>
<dbReference type="InterPro" id="IPR049874">
    <property type="entry name" value="ROK_cs"/>
</dbReference>
<dbReference type="Gene3D" id="3.30.420.40">
    <property type="match status" value="2"/>
</dbReference>
<dbReference type="GO" id="GO:0016301">
    <property type="term" value="F:kinase activity"/>
    <property type="evidence" value="ECO:0007669"/>
    <property type="project" value="UniProtKB-KW"/>
</dbReference>
<proteinExistence type="inferred from homology"/>
<evidence type="ECO:0000313" key="2">
    <source>
        <dbReference type="EMBL" id="BDZ48725.1"/>
    </source>
</evidence>
<dbReference type="Proteomes" id="UP001321486">
    <property type="component" value="Chromosome"/>
</dbReference>
<sequence length="359" mass="37051">MRALINDGLVREVGTALSTGGKRRTLLEITPSARCAIGVHLGPESMVFVVTNMAGGMIGRVRCEGTADSPPDLVVQRIASEIDTLILSLGLIRSAVVGIGIAAAGPLDYPAGIIAASPPFDAWATYPLRDELAELTGLPVVVDNDATAAAVGEFWGGRVDAPLSFACLYMGAGIGAGIVINGSAFRGSASNAGEIGHVSLDVNGPLCYCGNRGCLEMLAAPAAVVASAGERGLLAEYVDDPRAALATRTGIMRAFDEIARRAVRREPEALELIQESARYVAAGALGLVNLTDLDLIVLAGPGFAIAGALYVDAIRKHLATRTFARAIHGVEVRFSSNPRDAAALGASALVLQQSLAPRS</sequence>
<dbReference type="SUPFAM" id="SSF53067">
    <property type="entry name" value="Actin-like ATPase domain"/>
    <property type="match status" value="1"/>
</dbReference>
<dbReference type="InterPro" id="IPR043129">
    <property type="entry name" value="ATPase_NBD"/>
</dbReference>
<protein>
    <submittedName>
        <fullName evidence="2">Sugar kinase</fullName>
    </submittedName>
</protein>
<comment type="similarity">
    <text evidence="1">Belongs to the ROK (NagC/XylR) family.</text>
</comment>
<dbReference type="PROSITE" id="PS01125">
    <property type="entry name" value="ROK"/>
    <property type="match status" value="1"/>
</dbReference>
<keyword evidence="2" id="KW-0808">Transferase</keyword>
<keyword evidence="3" id="KW-1185">Reference proteome</keyword>
<dbReference type="PANTHER" id="PTHR18964:SF149">
    <property type="entry name" value="BIFUNCTIONAL UDP-N-ACETYLGLUCOSAMINE 2-EPIMERASE_N-ACETYLMANNOSAMINE KINASE"/>
    <property type="match status" value="1"/>
</dbReference>
<dbReference type="Pfam" id="PF00480">
    <property type="entry name" value="ROK"/>
    <property type="match status" value="1"/>
</dbReference>
<accession>A0ABN6XYJ7</accession>
<dbReference type="EMBL" id="AP027732">
    <property type="protein sequence ID" value="BDZ48725.1"/>
    <property type="molecule type" value="Genomic_DNA"/>
</dbReference>
<evidence type="ECO:0000313" key="3">
    <source>
        <dbReference type="Proteomes" id="UP001321486"/>
    </source>
</evidence>
<organism evidence="2 3">
    <name type="scientific">Frondihabitans sucicola</name>
    <dbReference type="NCBI Taxonomy" id="1268041"/>
    <lineage>
        <taxon>Bacteria</taxon>
        <taxon>Bacillati</taxon>
        <taxon>Actinomycetota</taxon>
        <taxon>Actinomycetes</taxon>
        <taxon>Micrococcales</taxon>
        <taxon>Microbacteriaceae</taxon>
        <taxon>Frondihabitans</taxon>
    </lineage>
</organism>
<name>A0ABN6XYJ7_9MICO</name>
<dbReference type="InterPro" id="IPR000600">
    <property type="entry name" value="ROK"/>
</dbReference>